<evidence type="ECO:0000313" key="2">
    <source>
        <dbReference type="EMBL" id="RKT57532.1"/>
    </source>
</evidence>
<comment type="caution">
    <text evidence="2">The sequence shown here is derived from an EMBL/GenBank/DDBJ whole genome shotgun (WGS) entry which is preliminary data.</text>
</comment>
<feature type="transmembrane region" description="Helical" evidence="1">
    <location>
        <begin position="31"/>
        <end position="49"/>
    </location>
</feature>
<evidence type="ECO:0000313" key="3">
    <source>
        <dbReference type="Proteomes" id="UP000282084"/>
    </source>
</evidence>
<sequence length="147" mass="16119">MRVRTTLGNLGGVQRWALVVRRTDRARGRGRWWWCVPAALLLVVAAQVVSTDPIGYGLPFWPFANGSDQAEHRVMGTVTAAVRAEGDPARVPSAVAADGVEVLDTRSQVPGGGLWMRLRFRLPDGTRCREVRVLGDGVQVNSRRVEC</sequence>
<name>A0A495W788_9PSEU</name>
<proteinExistence type="predicted"/>
<gene>
    <name evidence="2" type="ORF">C8E97_6254</name>
</gene>
<keyword evidence="3" id="KW-1185">Reference proteome</keyword>
<protein>
    <submittedName>
        <fullName evidence="2">Uncharacterized protein</fullName>
    </submittedName>
</protein>
<dbReference type="EMBL" id="RBXO01000001">
    <property type="protein sequence ID" value="RKT57532.1"/>
    <property type="molecule type" value="Genomic_DNA"/>
</dbReference>
<evidence type="ECO:0000256" key="1">
    <source>
        <dbReference type="SAM" id="Phobius"/>
    </source>
</evidence>
<keyword evidence="1" id="KW-0472">Membrane</keyword>
<dbReference type="Proteomes" id="UP000282084">
    <property type="component" value="Unassembled WGS sequence"/>
</dbReference>
<reference evidence="2 3" key="1">
    <citation type="submission" date="2018-10" db="EMBL/GenBank/DDBJ databases">
        <title>Sequencing the genomes of 1000 actinobacteria strains.</title>
        <authorList>
            <person name="Klenk H.-P."/>
        </authorList>
    </citation>
    <scope>NUCLEOTIDE SEQUENCE [LARGE SCALE GENOMIC DNA]</scope>
    <source>
        <strain evidence="2 3">DSM 43800</strain>
    </source>
</reference>
<keyword evidence="1" id="KW-0812">Transmembrane</keyword>
<keyword evidence="1" id="KW-1133">Transmembrane helix</keyword>
<accession>A0A495W788</accession>
<organism evidence="2 3">
    <name type="scientific">Saccharothrix australiensis</name>
    <dbReference type="NCBI Taxonomy" id="2072"/>
    <lineage>
        <taxon>Bacteria</taxon>
        <taxon>Bacillati</taxon>
        <taxon>Actinomycetota</taxon>
        <taxon>Actinomycetes</taxon>
        <taxon>Pseudonocardiales</taxon>
        <taxon>Pseudonocardiaceae</taxon>
        <taxon>Saccharothrix</taxon>
    </lineage>
</organism>
<dbReference type="AlphaFoldDB" id="A0A495W788"/>